<dbReference type="AlphaFoldDB" id="A0A1G2RJQ0"/>
<dbReference type="SUPFAM" id="SSF75625">
    <property type="entry name" value="YebC-like"/>
    <property type="match status" value="1"/>
</dbReference>
<dbReference type="STRING" id="1802461.A3B24_01530"/>
<keyword evidence="4" id="KW-0238">DNA-binding</keyword>
<reference evidence="8 9" key="1">
    <citation type="journal article" date="2016" name="Nat. Commun.">
        <title>Thousands of microbial genomes shed light on interconnected biogeochemical processes in an aquifer system.</title>
        <authorList>
            <person name="Anantharaman K."/>
            <person name="Brown C.T."/>
            <person name="Hug L.A."/>
            <person name="Sharon I."/>
            <person name="Castelle C.J."/>
            <person name="Probst A.J."/>
            <person name="Thomas B.C."/>
            <person name="Singh A."/>
            <person name="Wilkins M.J."/>
            <person name="Karaoz U."/>
            <person name="Brodie E.L."/>
            <person name="Williams K.H."/>
            <person name="Hubbard S.S."/>
            <person name="Banfield J.F."/>
        </authorList>
    </citation>
    <scope>NUCLEOTIDE SEQUENCE [LARGE SCALE GENOMIC DNA]</scope>
</reference>
<dbReference type="Pfam" id="PF20772">
    <property type="entry name" value="TACO1_YebC_N"/>
    <property type="match status" value="1"/>
</dbReference>
<dbReference type="InterPro" id="IPR026564">
    <property type="entry name" value="Transcrip_reg_TACO1-like_dom3"/>
</dbReference>
<comment type="subcellular location">
    <subcellularLocation>
        <location evidence="4">Cytoplasm</location>
    </subcellularLocation>
</comment>
<dbReference type="Gene3D" id="1.10.10.200">
    <property type="match status" value="1"/>
</dbReference>
<dbReference type="GO" id="GO:0003677">
    <property type="term" value="F:DNA binding"/>
    <property type="evidence" value="ECO:0007669"/>
    <property type="project" value="UniProtKB-UniRule"/>
</dbReference>
<dbReference type="InterPro" id="IPR048300">
    <property type="entry name" value="TACO1_YebC-like_2nd/3rd_dom"/>
</dbReference>
<feature type="domain" description="TACO1/YebC-like second and third" evidence="6">
    <location>
        <begin position="83"/>
        <end position="237"/>
    </location>
</feature>
<dbReference type="HAMAP" id="MF_00693">
    <property type="entry name" value="Transcrip_reg_TACO1"/>
    <property type="match status" value="1"/>
</dbReference>
<dbReference type="Proteomes" id="UP000176917">
    <property type="component" value="Unassembled WGS sequence"/>
</dbReference>
<dbReference type="GO" id="GO:0005737">
    <property type="term" value="C:cytoplasm"/>
    <property type="evidence" value="ECO:0007669"/>
    <property type="project" value="UniProtKB-SubCell"/>
</dbReference>
<evidence type="ECO:0000259" key="6">
    <source>
        <dbReference type="Pfam" id="PF01709"/>
    </source>
</evidence>
<dbReference type="PANTHER" id="PTHR12532">
    <property type="entry name" value="TRANSLATIONAL ACTIVATOR OF CYTOCHROME C OXIDASE 1"/>
    <property type="match status" value="1"/>
</dbReference>
<protein>
    <recommendedName>
        <fullName evidence="4">Probable transcriptional regulatory protein A3B24_01530</fullName>
    </recommendedName>
</protein>
<evidence type="ECO:0000313" key="8">
    <source>
        <dbReference type="EMBL" id="OHA73075.1"/>
    </source>
</evidence>
<name>A0A1G2RJQ0_9BACT</name>
<dbReference type="NCBIfam" id="TIGR01033">
    <property type="entry name" value="YebC/PmpR family DNA-binding transcriptional regulator"/>
    <property type="match status" value="1"/>
</dbReference>
<dbReference type="Pfam" id="PF01709">
    <property type="entry name" value="Transcrip_reg"/>
    <property type="match status" value="1"/>
</dbReference>
<dbReference type="InterPro" id="IPR049083">
    <property type="entry name" value="TACO1_YebC_N"/>
</dbReference>
<dbReference type="InterPro" id="IPR002876">
    <property type="entry name" value="Transcrip_reg_TACO1-like"/>
</dbReference>
<evidence type="ECO:0000256" key="5">
    <source>
        <dbReference type="SAM" id="MobiDB-lite"/>
    </source>
</evidence>
<evidence type="ECO:0000259" key="7">
    <source>
        <dbReference type="Pfam" id="PF20772"/>
    </source>
</evidence>
<feature type="domain" description="TACO1/YebC-like N-terminal" evidence="7">
    <location>
        <begin position="6"/>
        <end position="75"/>
    </location>
</feature>
<keyword evidence="4" id="KW-0963">Cytoplasm</keyword>
<gene>
    <name evidence="8" type="ORF">A3B24_01530</name>
</gene>
<evidence type="ECO:0000313" key="9">
    <source>
        <dbReference type="Proteomes" id="UP000176917"/>
    </source>
</evidence>
<organism evidence="8 9">
    <name type="scientific">Candidatus Wildermuthbacteria bacterium RIFCSPLOWO2_01_FULL_48_16</name>
    <dbReference type="NCBI Taxonomy" id="1802461"/>
    <lineage>
        <taxon>Bacteria</taxon>
        <taxon>Candidatus Wildermuthiibacteriota</taxon>
    </lineage>
</organism>
<dbReference type="Gene3D" id="3.30.70.980">
    <property type="match status" value="2"/>
</dbReference>
<evidence type="ECO:0000256" key="4">
    <source>
        <dbReference type="HAMAP-Rule" id="MF_00693"/>
    </source>
</evidence>
<evidence type="ECO:0000256" key="3">
    <source>
        <dbReference type="ARBA" id="ARBA00023163"/>
    </source>
</evidence>
<dbReference type="InterPro" id="IPR017856">
    <property type="entry name" value="Integrase-like_N"/>
</dbReference>
<feature type="compositionally biased region" description="Basic residues" evidence="5">
    <location>
        <begin position="1"/>
        <end position="14"/>
    </location>
</feature>
<comment type="caution">
    <text evidence="8">The sequence shown here is derived from an EMBL/GenBank/DDBJ whole genome shotgun (WGS) entry which is preliminary data.</text>
</comment>
<dbReference type="InterPro" id="IPR029072">
    <property type="entry name" value="YebC-like"/>
</dbReference>
<dbReference type="NCBIfam" id="NF009044">
    <property type="entry name" value="PRK12378.1"/>
    <property type="match status" value="1"/>
</dbReference>
<dbReference type="FunFam" id="1.10.10.200:FF:000002">
    <property type="entry name" value="Probable transcriptional regulatory protein CLM62_37755"/>
    <property type="match status" value="1"/>
</dbReference>
<proteinExistence type="inferred from homology"/>
<evidence type="ECO:0000256" key="1">
    <source>
        <dbReference type="ARBA" id="ARBA00008724"/>
    </source>
</evidence>
<feature type="region of interest" description="Disordered" evidence="5">
    <location>
        <begin position="1"/>
        <end position="23"/>
    </location>
</feature>
<dbReference type="PANTHER" id="PTHR12532:SF0">
    <property type="entry name" value="TRANSLATIONAL ACTIVATOR OF CYTOCHROME C OXIDASE 1"/>
    <property type="match status" value="1"/>
</dbReference>
<dbReference type="GO" id="GO:0006355">
    <property type="term" value="P:regulation of DNA-templated transcription"/>
    <property type="evidence" value="ECO:0007669"/>
    <property type="project" value="UniProtKB-UniRule"/>
</dbReference>
<dbReference type="EMBL" id="MHUG01000016">
    <property type="protein sequence ID" value="OHA73075.1"/>
    <property type="molecule type" value="Genomic_DNA"/>
</dbReference>
<sequence>MSGHSHARTVKHKKEASAAQRSKAFSKVSREIAIAVKEGGSDPATNSKLRSVIEKARAFNMPTENIERAVAKAAGGGEAGNLQEVLLEAYGPGNIALLIQGITDNKNRMLGEVKQILSNNQGKLVEGGAVRWMFDQKGAVTIDPKDANKEELELKAIEAGAEDLYWREDGWLDVFTLPQNLEQVRSKLEADGIKIEAASLDWVPKEHVDAQLAKDAAEKLFDALDEQDDVQDIYSNIKA</sequence>
<accession>A0A1G2RJQ0</accession>
<keyword evidence="3 4" id="KW-0804">Transcription</keyword>
<comment type="similarity">
    <text evidence="1 4">Belongs to the TACO1 family.</text>
</comment>
<keyword evidence="2 4" id="KW-0805">Transcription regulation</keyword>
<dbReference type="NCBIfam" id="NF001030">
    <property type="entry name" value="PRK00110.1"/>
    <property type="match status" value="1"/>
</dbReference>
<evidence type="ECO:0000256" key="2">
    <source>
        <dbReference type="ARBA" id="ARBA00023015"/>
    </source>
</evidence>